<evidence type="ECO:0000256" key="1">
    <source>
        <dbReference type="ARBA" id="ARBA00023015"/>
    </source>
</evidence>
<evidence type="ECO:0000256" key="2">
    <source>
        <dbReference type="ARBA" id="ARBA00023125"/>
    </source>
</evidence>
<reference evidence="5 6" key="1">
    <citation type="submission" date="2015-02" db="EMBL/GenBank/DDBJ databases">
        <title>Draft genome sequences of ten Microbacterium spp. with emphasis on heavy metal contaminated environments.</title>
        <authorList>
            <person name="Corretto E."/>
        </authorList>
    </citation>
    <scope>NUCLEOTIDE SEQUENCE [LARGE SCALE GENOMIC DNA]</scope>
    <source>
        <strain evidence="5 6">DSM 23848</strain>
    </source>
</reference>
<dbReference type="PANTHER" id="PTHR46796">
    <property type="entry name" value="HTH-TYPE TRANSCRIPTIONAL ACTIVATOR RHAS-RELATED"/>
    <property type="match status" value="1"/>
</dbReference>
<keyword evidence="2" id="KW-0238">DNA-binding</keyword>
<proteinExistence type="predicted"/>
<keyword evidence="1" id="KW-0805">Transcription regulation</keyword>
<comment type="caution">
    <text evidence="5">The sequence shown here is derived from an EMBL/GenBank/DDBJ whole genome shotgun (WGS) entry which is preliminary data.</text>
</comment>
<evidence type="ECO:0000313" key="5">
    <source>
        <dbReference type="EMBL" id="KJL26613.1"/>
    </source>
</evidence>
<dbReference type="Pfam" id="PF12833">
    <property type="entry name" value="HTH_18"/>
    <property type="match status" value="1"/>
</dbReference>
<sequence>MEALKRSLRHGWGYEARPQQYEYDEVASTDFGFARLWSAGMSTSLVSDESLVHVAAIVEGAADLTMNGRDLRIEAGQMIVLDGGSSLRAASMQPWARYGWFFRKGILRGREYRHLFDEPRTVPRSALLALTSVSNALLQGGGAYVTPSIHTRIAMEHLVAGAVGAPSPRPQADPVHRDGLFLAAQTIISEGYADPAMTVDSLCRDLSVSPSSLHRAYRPMGVTPRKEIERHRVTDAVRRLAVLEEDQDGSIAEIAAQTGFASVITMRRSLVRAGSSLRGR</sequence>
<dbReference type="EMBL" id="JYIT01000063">
    <property type="protein sequence ID" value="KJL26613.1"/>
    <property type="molecule type" value="Genomic_DNA"/>
</dbReference>
<accession>A0A0F0L0H9</accession>
<feature type="domain" description="HTH araC/xylS-type" evidence="4">
    <location>
        <begin position="182"/>
        <end position="262"/>
    </location>
</feature>
<dbReference type="Proteomes" id="UP000033448">
    <property type="component" value="Unassembled WGS sequence"/>
</dbReference>
<organism evidence="5 6">
    <name type="scientific">Microbacterium azadirachtae</name>
    <dbReference type="NCBI Taxonomy" id="582680"/>
    <lineage>
        <taxon>Bacteria</taxon>
        <taxon>Bacillati</taxon>
        <taxon>Actinomycetota</taxon>
        <taxon>Actinomycetes</taxon>
        <taxon>Micrococcales</taxon>
        <taxon>Microbacteriaceae</taxon>
        <taxon>Microbacterium</taxon>
    </lineage>
</organism>
<dbReference type="GO" id="GO:0043565">
    <property type="term" value="F:sequence-specific DNA binding"/>
    <property type="evidence" value="ECO:0007669"/>
    <property type="project" value="InterPro"/>
</dbReference>
<evidence type="ECO:0000256" key="3">
    <source>
        <dbReference type="ARBA" id="ARBA00023163"/>
    </source>
</evidence>
<dbReference type="InterPro" id="IPR018060">
    <property type="entry name" value="HTH_AraC"/>
</dbReference>
<evidence type="ECO:0000259" key="4">
    <source>
        <dbReference type="PROSITE" id="PS01124"/>
    </source>
</evidence>
<keyword evidence="3" id="KW-0804">Transcription</keyword>
<gene>
    <name evidence="5" type="ORF">RL72_00945</name>
</gene>
<dbReference type="PROSITE" id="PS01124">
    <property type="entry name" value="HTH_ARAC_FAMILY_2"/>
    <property type="match status" value="1"/>
</dbReference>
<keyword evidence="6" id="KW-1185">Reference proteome</keyword>
<protein>
    <submittedName>
        <fullName evidence="5">Helix-turn-helix domain protein</fullName>
    </submittedName>
</protein>
<dbReference type="AlphaFoldDB" id="A0A0F0L0H9"/>
<dbReference type="PATRIC" id="fig|582680.7.peg.980"/>
<evidence type="ECO:0000313" key="6">
    <source>
        <dbReference type="Proteomes" id="UP000033448"/>
    </source>
</evidence>
<dbReference type="InterPro" id="IPR050204">
    <property type="entry name" value="AraC_XylS_family_regulators"/>
</dbReference>
<dbReference type="Gene3D" id="1.10.10.60">
    <property type="entry name" value="Homeodomain-like"/>
    <property type="match status" value="1"/>
</dbReference>
<dbReference type="GO" id="GO:0003700">
    <property type="term" value="F:DNA-binding transcription factor activity"/>
    <property type="evidence" value="ECO:0007669"/>
    <property type="project" value="InterPro"/>
</dbReference>
<name>A0A0F0L0H9_9MICO</name>